<feature type="non-terminal residue" evidence="1">
    <location>
        <position position="1"/>
    </location>
</feature>
<dbReference type="OMA" id="IDEHYII"/>
<dbReference type="InterPro" id="IPR027417">
    <property type="entry name" value="P-loop_NTPase"/>
</dbReference>
<dbReference type="AlphaFoldDB" id="A0A026WP99"/>
<dbReference type="EMBL" id="KK107139">
    <property type="protein sequence ID" value="EZA57882.1"/>
    <property type="molecule type" value="Genomic_DNA"/>
</dbReference>
<reference evidence="1 2" key="1">
    <citation type="journal article" date="2014" name="Curr. Biol.">
        <title>The genome of the clonal raider ant Cerapachys biroi.</title>
        <authorList>
            <person name="Oxley P.R."/>
            <person name="Ji L."/>
            <person name="Fetter-Pruneda I."/>
            <person name="McKenzie S.K."/>
            <person name="Li C."/>
            <person name="Hu H."/>
            <person name="Zhang G."/>
            <person name="Kronauer D.J."/>
        </authorList>
    </citation>
    <scope>NUCLEOTIDE SEQUENCE [LARGE SCALE GENOMIC DNA]</scope>
</reference>
<proteinExistence type="predicted"/>
<protein>
    <submittedName>
        <fullName evidence="1">Uncharacterized protein</fullName>
    </submittedName>
</protein>
<accession>A0A026WP99</accession>
<dbReference type="Gene3D" id="3.40.50.300">
    <property type="entry name" value="P-loop containing nucleotide triphosphate hydrolases"/>
    <property type="match status" value="1"/>
</dbReference>
<organism evidence="1 2">
    <name type="scientific">Ooceraea biroi</name>
    <name type="common">Clonal raider ant</name>
    <name type="synonym">Cerapachys biroi</name>
    <dbReference type="NCBI Taxonomy" id="2015173"/>
    <lineage>
        <taxon>Eukaryota</taxon>
        <taxon>Metazoa</taxon>
        <taxon>Ecdysozoa</taxon>
        <taxon>Arthropoda</taxon>
        <taxon>Hexapoda</taxon>
        <taxon>Insecta</taxon>
        <taxon>Pterygota</taxon>
        <taxon>Neoptera</taxon>
        <taxon>Endopterygota</taxon>
        <taxon>Hymenoptera</taxon>
        <taxon>Apocrita</taxon>
        <taxon>Aculeata</taxon>
        <taxon>Formicoidea</taxon>
        <taxon>Formicidae</taxon>
        <taxon>Dorylinae</taxon>
        <taxon>Ooceraea</taxon>
    </lineage>
</organism>
<evidence type="ECO:0000313" key="2">
    <source>
        <dbReference type="Proteomes" id="UP000053097"/>
    </source>
</evidence>
<name>A0A026WP99_OOCBI</name>
<evidence type="ECO:0000313" key="1">
    <source>
        <dbReference type="EMBL" id="EZA57882.1"/>
    </source>
</evidence>
<sequence>IISFQIVGPAELCQKISDSLHQNAVERRWQISVHQCESIADVIKARINISVDFIIFAFDSRTAHTLSEVEANVALVDEYYVISGATCLINCNGMSNVMGLIHKSKKLCHKYNVRFLSANIFNTQACIQLGNRILNISEGLLGINSGLPTLQAVAQHN</sequence>
<dbReference type="Proteomes" id="UP000053097">
    <property type="component" value="Unassembled WGS sequence"/>
</dbReference>
<gene>
    <name evidence="1" type="ORF">X777_00984</name>
</gene>
<keyword evidence="2" id="KW-1185">Reference proteome</keyword>